<evidence type="ECO:0008006" key="4">
    <source>
        <dbReference type="Google" id="ProtNLM"/>
    </source>
</evidence>
<evidence type="ECO:0000313" key="2">
    <source>
        <dbReference type="EMBL" id="AIO70082.1"/>
    </source>
</evidence>
<evidence type="ECO:0000256" key="1">
    <source>
        <dbReference type="SAM" id="MobiDB-lite"/>
    </source>
</evidence>
<name>A0AAI8BD53_9BURK</name>
<protein>
    <recommendedName>
        <fullName evidence="4">Type III secretion system protein</fullName>
    </recommendedName>
</protein>
<dbReference type="KEGG" id="bok:DM82_4941"/>
<proteinExistence type="predicted"/>
<dbReference type="Proteomes" id="UP000029424">
    <property type="component" value="Chromosome 2"/>
</dbReference>
<organism evidence="2 3">
    <name type="scientific">Burkholderia oklahomensis</name>
    <dbReference type="NCBI Taxonomy" id="342113"/>
    <lineage>
        <taxon>Bacteria</taxon>
        <taxon>Pseudomonadati</taxon>
        <taxon>Pseudomonadota</taxon>
        <taxon>Betaproteobacteria</taxon>
        <taxon>Burkholderiales</taxon>
        <taxon>Burkholderiaceae</taxon>
        <taxon>Burkholderia</taxon>
        <taxon>pseudomallei group</taxon>
    </lineage>
</organism>
<accession>A0AAI8BD53</accession>
<feature type="compositionally biased region" description="Low complexity" evidence="1">
    <location>
        <begin position="11"/>
        <end position="26"/>
    </location>
</feature>
<feature type="compositionally biased region" description="Polar residues" evidence="1">
    <location>
        <begin position="293"/>
        <end position="305"/>
    </location>
</feature>
<feature type="compositionally biased region" description="Basic and acidic residues" evidence="1">
    <location>
        <begin position="95"/>
        <end position="129"/>
    </location>
</feature>
<dbReference type="AlphaFoldDB" id="A0AAI8BD53"/>
<dbReference type="GeneID" id="62345325"/>
<gene>
    <name evidence="2" type="ORF">DM82_4941</name>
</gene>
<dbReference type="EMBL" id="CP008727">
    <property type="protein sequence ID" value="AIO70082.1"/>
    <property type="molecule type" value="Genomic_DNA"/>
</dbReference>
<feature type="region of interest" description="Disordered" evidence="1">
    <location>
        <begin position="1"/>
        <end position="148"/>
    </location>
</feature>
<feature type="region of interest" description="Disordered" evidence="1">
    <location>
        <begin position="286"/>
        <end position="305"/>
    </location>
</feature>
<sequence length="305" mass="33121">MSQVSRQSRNQASTAQLQQSADAQQRAADRSAARSGALAAALYRGTTNFTYCTEPKPSGKPLRTAKTNALARKRKIANRLRRNGAGNAGDEGDDMPVHHDELASGGDRDRGGRGGREQQHDDDTDREPHAPYPRIQAAEPRIMAPPPDRFNAIAERHAAPGQEGARADAIGRAWEREMLALRMRAPDTPRTAKLIDLSLDFLIIQRCVGPIPAGTLARLRESALTVPAAPEAARPPERTAHADMQRFNLLFPLLWLQASMPRTAVRLDCAIATLLTIRNGLSHAPMAGREAATRSTPDSRTASSE</sequence>
<dbReference type="RefSeq" id="WP_010112510.1">
    <property type="nucleotide sequence ID" value="NZ_CADEQG010000003.1"/>
</dbReference>
<feature type="compositionally biased region" description="Basic residues" evidence="1">
    <location>
        <begin position="71"/>
        <end position="82"/>
    </location>
</feature>
<feature type="compositionally biased region" description="Polar residues" evidence="1">
    <location>
        <begin position="1"/>
        <end position="10"/>
    </location>
</feature>
<keyword evidence="3" id="KW-1185">Reference proteome</keyword>
<reference evidence="2 3" key="1">
    <citation type="submission" date="2014-06" db="EMBL/GenBank/DDBJ databases">
        <authorList>
            <person name="Bishop-Lilly K.A."/>
            <person name="Broomall S.M."/>
            <person name="Chain P.S."/>
            <person name="Chertkov O."/>
            <person name="Coyne S.R."/>
            <person name="Daligault H.E."/>
            <person name="Davenport K.W."/>
            <person name="Erkkila T."/>
            <person name="Frey K.G."/>
            <person name="Gibbons H.S."/>
            <person name="Gu W."/>
            <person name="Jaissle J."/>
            <person name="Johnson S.L."/>
            <person name="Koroleva G.I."/>
            <person name="Ladner J.T."/>
            <person name="Lo C.-C."/>
            <person name="Minogue T.D."/>
            <person name="Munk C."/>
            <person name="Palacios G.F."/>
            <person name="Redden C.L."/>
            <person name="Rosenzweig C.N."/>
            <person name="Scholz M.B."/>
            <person name="Teshima H."/>
            <person name="Xu Y."/>
        </authorList>
    </citation>
    <scope>NUCLEOTIDE SEQUENCE [LARGE SCALE GENOMIC DNA]</scope>
    <source>
        <strain evidence="2 3">EO147</strain>
    </source>
</reference>
<feature type="compositionally biased region" description="Low complexity" evidence="1">
    <location>
        <begin position="33"/>
        <end position="42"/>
    </location>
</feature>
<evidence type="ECO:0000313" key="3">
    <source>
        <dbReference type="Proteomes" id="UP000029424"/>
    </source>
</evidence>